<dbReference type="InterPro" id="IPR017853">
    <property type="entry name" value="GH"/>
</dbReference>
<evidence type="ECO:0000256" key="4">
    <source>
        <dbReference type="ARBA" id="ARBA00022729"/>
    </source>
</evidence>
<dbReference type="PANTHER" id="PTHR32227">
    <property type="entry name" value="GLUCAN ENDO-1,3-BETA-GLUCOSIDASE BG1-RELATED-RELATED"/>
    <property type="match status" value="1"/>
</dbReference>
<evidence type="ECO:0000256" key="10">
    <source>
        <dbReference type="SAM" id="SignalP"/>
    </source>
</evidence>
<keyword evidence="11" id="KW-1185">Reference proteome</keyword>
<dbReference type="Pfam" id="PF00332">
    <property type="entry name" value="Glyco_hydro_17"/>
    <property type="match status" value="1"/>
</dbReference>
<evidence type="ECO:0000256" key="9">
    <source>
        <dbReference type="RuleBase" id="RU004335"/>
    </source>
</evidence>
<reference evidence="11" key="1">
    <citation type="journal article" date="2013" name="Nat. Biotechnol.">
        <title>Draft genome sequence of chickpea (Cicer arietinum) provides a resource for trait improvement.</title>
        <authorList>
            <person name="Varshney R.K."/>
            <person name="Song C."/>
            <person name="Saxena R.K."/>
            <person name="Azam S."/>
            <person name="Yu S."/>
            <person name="Sharpe A.G."/>
            <person name="Cannon S."/>
            <person name="Baek J."/>
            <person name="Rosen B.D."/>
            <person name="Tar'an B."/>
            <person name="Millan T."/>
            <person name="Zhang X."/>
            <person name="Ramsay L.D."/>
            <person name="Iwata A."/>
            <person name="Wang Y."/>
            <person name="Nelson W."/>
            <person name="Farmer A.D."/>
            <person name="Gaur P.M."/>
            <person name="Soderlund C."/>
            <person name="Penmetsa R.V."/>
            <person name="Xu C."/>
            <person name="Bharti A.K."/>
            <person name="He W."/>
            <person name="Winter P."/>
            <person name="Zhao S."/>
            <person name="Hane J.K."/>
            <person name="Carrasquilla-Garcia N."/>
            <person name="Condie J.A."/>
            <person name="Upadhyaya H.D."/>
            <person name="Luo M.C."/>
            <person name="Thudi M."/>
            <person name="Gowda C.L."/>
            <person name="Singh N.P."/>
            <person name="Lichtenzveig J."/>
            <person name="Gali K.K."/>
            <person name="Rubio J."/>
            <person name="Nadarajan N."/>
            <person name="Dolezel J."/>
            <person name="Bansal K.C."/>
            <person name="Xu X."/>
            <person name="Edwards D."/>
            <person name="Zhang G."/>
            <person name="Kahl G."/>
            <person name="Gil J."/>
            <person name="Singh K.B."/>
            <person name="Datta S.K."/>
            <person name="Jackson S.A."/>
            <person name="Wang J."/>
            <person name="Cook D.R."/>
        </authorList>
    </citation>
    <scope>NUCLEOTIDE SEQUENCE [LARGE SCALE GENOMIC DNA]</scope>
    <source>
        <strain evidence="11">cv. CDC Frontier</strain>
    </source>
</reference>
<evidence type="ECO:0000256" key="2">
    <source>
        <dbReference type="ARBA" id="ARBA00008773"/>
    </source>
</evidence>
<sequence length="387" mass="43234">MAISSIFFRVLLLLLTISDLFVQNHGQNFGINYGRIANNLPSPSHVSVLLKSLNVSRIKLYDANPNVLSSFSNSNVEFIIGLGNELLQTMRDPSKAQIWIQQNVQPYISTTKITSINVGNEILGSNDVGNMINLLPAMQSVYNALVTLGLSQQVTVTTAHSYNILSNSFPPSNGAFRQDLIQYIQPLLSFQAQIKSPFFINAYPFFAYKDDPDHVSLNYVLFQQNPGSIDPNTNLHYDNMLYAQIDAVYAAIKALGHTDIEVKISETGWPSKGDPNEFGATLQNAEIYHTNLLKRIDMKQGTPANPSVPIDIYVFALFNEDLKPGPASERNYGLYYPDGTPVYNIGLKTQTYFPEMIIESKSNTLSINFIICILPFLVFVWELSRLS</sequence>
<dbReference type="SUPFAM" id="SSF51445">
    <property type="entry name" value="(Trans)glycosidases"/>
    <property type="match status" value="1"/>
</dbReference>
<dbReference type="FunFam" id="3.20.20.80:FF:000005">
    <property type="entry name" value="Glucan endo-1,3-beta-glucosidase 14"/>
    <property type="match status" value="1"/>
</dbReference>
<keyword evidence="4 10" id="KW-0732">Signal</keyword>
<dbReference type="RefSeq" id="XP_012573058.1">
    <property type="nucleotide sequence ID" value="XM_012717604.2"/>
</dbReference>
<evidence type="ECO:0000256" key="5">
    <source>
        <dbReference type="ARBA" id="ARBA00022801"/>
    </source>
</evidence>
<reference evidence="12 13" key="2">
    <citation type="submission" date="2025-04" db="UniProtKB">
        <authorList>
            <consortium name="RefSeq"/>
        </authorList>
    </citation>
    <scope>IDENTIFICATION</scope>
    <source>
        <tissue evidence="12 13">Etiolated seedlings</tissue>
    </source>
</reference>
<feature type="signal peptide" evidence="10">
    <location>
        <begin position="1"/>
        <end position="26"/>
    </location>
</feature>
<evidence type="ECO:0000313" key="11">
    <source>
        <dbReference type="Proteomes" id="UP000087171"/>
    </source>
</evidence>
<evidence type="ECO:0000256" key="7">
    <source>
        <dbReference type="ARBA" id="ARBA00033335"/>
    </source>
</evidence>
<dbReference type="GeneID" id="101504732"/>
<organism evidence="11 12">
    <name type="scientific">Cicer arietinum</name>
    <name type="common">Chickpea</name>
    <name type="synonym">Garbanzo</name>
    <dbReference type="NCBI Taxonomy" id="3827"/>
    <lineage>
        <taxon>Eukaryota</taxon>
        <taxon>Viridiplantae</taxon>
        <taxon>Streptophyta</taxon>
        <taxon>Embryophyta</taxon>
        <taxon>Tracheophyta</taxon>
        <taxon>Spermatophyta</taxon>
        <taxon>Magnoliopsida</taxon>
        <taxon>eudicotyledons</taxon>
        <taxon>Gunneridae</taxon>
        <taxon>Pentapetalae</taxon>
        <taxon>rosids</taxon>
        <taxon>fabids</taxon>
        <taxon>Fabales</taxon>
        <taxon>Fabaceae</taxon>
        <taxon>Papilionoideae</taxon>
        <taxon>50 kb inversion clade</taxon>
        <taxon>NPAAA clade</taxon>
        <taxon>Hologalegina</taxon>
        <taxon>IRL clade</taxon>
        <taxon>Cicereae</taxon>
        <taxon>Cicer</taxon>
    </lineage>
</organism>
<accession>A0A1S3ECB4</accession>
<evidence type="ECO:0000256" key="1">
    <source>
        <dbReference type="ARBA" id="ARBA00000382"/>
    </source>
</evidence>
<protein>
    <recommendedName>
        <fullName evidence="3">glucan endo-1,3-beta-D-glucosidase</fullName>
        <ecNumber evidence="3">3.2.1.39</ecNumber>
    </recommendedName>
    <alternativeName>
        <fullName evidence="7">(1-&gt;3)-beta-glucan endohydrolase</fullName>
    </alternativeName>
    <alternativeName>
        <fullName evidence="8">Beta-1,3-endoglucanase</fullName>
    </alternativeName>
</protein>
<dbReference type="EC" id="3.2.1.39" evidence="3"/>
<dbReference type="GO" id="GO:0005975">
    <property type="term" value="P:carbohydrate metabolic process"/>
    <property type="evidence" value="ECO:0007669"/>
    <property type="project" value="InterPro"/>
</dbReference>
<dbReference type="eggNOG" id="ENOG502QQ1M">
    <property type="taxonomic scope" value="Eukaryota"/>
</dbReference>
<evidence type="ECO:0000313" key="12">
    <source>
        <dbReference type="RefSeq" id="XP_012573058.1"/>
    </source>
</evidence>
<dbReference type="KEGG" id="cam:101504732"/>
<evidence type="ECO:0000256" key="3">
    <source>
        <dbReference type="ARBA" id="ARBA00012780"/>
    </source>
</evidence>
<dbReference type="GO" id="GO:0042973">
    <property type="term" value="F:glucan endo-1,3-beta-D-glucosidase activity"/>
    <property type="evidence" value="ECO:0007669"/>
    <property type="project" value="UniProtKB-EC"/>
</dbReference>
<keyword evidence="5" id="KW-0378">Hydrolase</keyword>
<dbReference type="InterPro" id="IPR044965">
    <property type="entry name" value="Glyco_hydro_17_plant"/>
</dbReference>
<keyword evidence="6" id="KW-0326">Glycosidase</keyword>
<dbReference type="PaxDb" id="3827-XP_004487493.1"/>
<dbReference type="RefSeq" id="XP_012573062.1">
    <property type="nucleotide sequence ID" value="XM_012717608.2"/>
</dbReference>
<dbReference type="InterPro" id="IPR000490">
    <property type="entry name" value="Glyco_hydro_17"/>
</dbReference>
<dbReference type="AlphaFoldDB" id="A0A1S3ECB4"/>
<feature type="chain" id="PRO_5010813719" description="glucan endo-1,3-beta-D-glucosidase" evidence="10">
    <location>
        <begin position="27"/>
        <end position="387"/>
    </location>
</feature>
<comment type="similarity">
    <text evidence="2 9">Belongs to the glycosyl hydrolase 17 family.</text>
</comment>
<dbReference type="OrthoDB" id="77201at2759"/>
<comment type="catalytic activity">
    <reaction evidence="1">
        <text>Hydrolysis of (1-&gt;3)-beta-D-glucosidic linkages in (1-&gt;3)-beta-D-glucans.</text>
        <dbReference type="EC" id="3.2.1.39"/>
    </reaction>
</comment>
<dbReference type="STRING" id="3827.A0A1S3ECB4"/>
<evidence type="ECO:0000256" key="6">
    <source>
        <dbReference type="ARBA" id="ARBA00023295"/>
    </source>
</evidence>
<gene>
    <name evidence="12 13" type="primary">LOC101504732</name>
</gene>
<dbReference type="Proteomes" id="UP000087171">
    <property type="component" value="Chromosome Ca1"/>
</dbReference>
<proteinExistence type="inferred from homology"/>
<name>A0A1S3ECB4_CICAR</name>
<evidence type="ECO:0000313" key="13">
    <source>
        <dbReference type="RefSeq" id="XP_012573062.1"/>
    </source>
</evidence>
<dbReference type="Gene3D" id="3.20.20.80">
    <property type="entry name" value="Glycosidases"/>
    <property type="match status" value="1"/>
</dbReference>
<evidence type="ECO:0000256" key="8">
    <source>
        <dbReference type="ARBA" id="ARBA00033417"/>
    </source>
</evidence>